<keyword evidence="6 9" id="KW-0472">Membrane</keyword>
<accession>A0A5D0WKA8</accession>
<dbReference type="EMBL" id="VSLA01000024">
    <property type="protein sequence ID" value="TYC84760.1"/>
    <property type="molecule type" value="Genomic_DNA"/>
</dbReference>
<dbReference type="Gene3D" id="1.20.120.1530">
    <property type="match status" value="2"/>
</dbReference>
<dbReference type="FunFam" id="1.10.287.950:FF:000001">
    <property type="entry name" value="Methyl-accepting chemotaxis sensory transducer"/>
    <property type="match status" value="1"/>
</dbReference>
<dbReference type="SMART" id="SM00304">
    <property type="entry name" value="HAMP"/>
    <property type="match status" value="4"/>
</dbReference>
<dbReference type="PANTHER" id="PTHR43531:SF14">
    <property type="entry name" value="METHYL-ACCEPTING CHEMOTAXIS PROTEIN I-RELATED"/>
    <property type="match status" value="1"/>
</dbReference>
<evidence type="ECO:0000313" key="13">
    <source>
        <dbReference type="Proteomes" id="UP000322619"/>
    </source>
</evidence>
<dbReference type="Pfam" id="PF17203">
    <property type="entry name" value="sCache_3_2"/>
    <property type="match status" value="1"/>
</dbReference>
<dbReference type="InterPro" id="IPR051310">
    <property type="entry name" value="MCP_chemotaxis"/>
</dbReference>
<comment type="caution">
    <text evidence="12">The sequence shown here is derived from an EMBL/GenBank/DDBJ whole genome shotgun (WGS) entry which is preliminary data.</text>
</comment>
<gene>
    <name evidence="12" type="ORF">FXB42_10505</name>
</gene>
<dbReference type="GO" id="GO:0005886">
    <property type="term" value="C:plasma membrane"/>
    <property type="evidence" value="ECO:0007669"/>
    <property type="project" value="UniProtKB-SubCell"/>
</dbReference>
<evidence type="ECO:0000256" key="4">
    <source>
        <dbReference type="ARBA" id="ARBA00022692"/>
    </source>
</evidence>
<dbReference type="SUPFAM" id="SSF58104">
    <property type="entry name" value="Methyl-accepting chemotaxis protein (MCP) signaling domain"/>
    <property type="match status" value="1"/>
</dbReference>
<dbReference type="Proteomes" id="UP000322619">
    <property type="component" value="Unassembled WGS sequence"/>
</dbReference>
<dbReference type="GO" id="GO:0004888">
    <property type="term" value="F:transmembrane signaling receptor activity"/>
    <property type="evidence" value="ECO:0007669"/>
    <property type="project" value="TreeGrafter"/>
</dbReference>
<dbReference type="Pfam" id="PF00672">
    <property type="entry name" value="HAMP"/>
    <property type="match status" value="1"/>
</dbReference>
<keyword evidence="5 9" id="KW-1133">Transmembrane helix</keyword>
<evidence type="ECO:0000259" key="11">
    <source>
        <dbReference type="PROSITE" id="PS50885"/>
    </source>
</evidence>
<evidence type="ECO:0000256" key="5">
    <source>
        <dbReference type="ARBA" id="ARBA00022989"/>
    </source>
</evidence>
<dbReference type="CDD" id="cd06225">
    <property type="entry name" value="HAMP"/>
    <property type="match status" value="1"/>
</dbReference>
<dbReference type="InterPro" id="IPR033463">
    <property type="entry name" value="sCache_3"/>
</dbReference>
<protein>
    <submittedName>
        <fullName evidence="12">HAMP domain-containing protein</fullName>
    </submittedName>
</protein>
<evidence type="ECO:0000256" key="8">
    <source>
        <dbReference type="PROSITE-ProRule" id="PRU00284"/>
    </source>
</evidence>
<organism evidence="12 13">
    <name type="scientific">Acetobacterium wieringae</name>
    <dbReference type="NCBI Taxonomy" id="52694"/>
    <lineage>
        <taxon>Bacteria</taxon>
        <taxon>Bacillati</taxon>
        <taxon>Bacillota</taxon>
        <taxon>Clostridia</taxon>
        <taxon>Eubacteriales</taxon>
        <taxon>Eubacteriaceae</taxon>
        <taxon>Acetobacterium</taxon>
    </lineage>
</organism>
<dbReference type="GO" id="GO:0007165">
    <property type="term" value="P:signal transduction"/>
    <property type="evidence" value="ECO:0007669"/>
    <property type="project" value="UniProtKB-KW"/>
</dbReference>
<dbReference type="Gene3D" id="1.10.8.500">
    <property type="entry name" value="HAMP domain in histidine kinase"/>
    <property type="match status" value="1"/>
</dbReference>
<dbReference type="SUPFAM" id="SSF103190">
    <property type="entry name" value="Sensory domain-like"/>
    <property type="match status" value="1"/>
</dbReference>
<dbReference type="PROSITE" id="PS50111">
    <property type="entry name" value="CHEMOTAXIS_TRANSDUC_2"/>
    <property type="match status" value="1"/>
</dbReference>
<feature type="transmembrane region" description="Helical" evidence="9">
    <location>
        <begin position="16"/>
        <end position="38"/>
    </location>
</feature>
<dbReference type="PROSITE" id="PS50885">
    <property type="entry name" value="HAMP"/>
    <property type="match status" value="3"/>
</dbReference>
<keyword evidence="2" id="KW-1003">Cell membrane</keyword>
<evidence type="ECO:0000256" key="1">
    <source>
        <dbReference type="ARBA" id="ARBA00004651"/>
    </source>
</evidence>
<dbReference type="SUPFAM" id="SSF158472">
    <property type="entry name" value="HAMP domain-like"/>
    <property type="match status" value="1"/>
</dbReference>
<keyword evidence="4 9" id="KW-0812">Transmembrane</keyword>
<dbReference type="Gene3D" id="1.10.287.950">
    <property type="entry name" value="Methyl-accepting chemotaxis protein"/>
    <property type="match status" value="1"/>
</dbReference>
<keyword evidence="3" id="KW-0488">Methylation</keyword>
<dbReference type="AlphaFoldDB" id="A0A5D0WKA8"/>
<keyword evidence="8" id="KW-0807">Transducer</keyword>
<dbReference type="Pfam" id="PF18947">
    <property type="entry name" value="HAMP_2"/>
    <property type="match status" value="3"/>
</dbReference>
<evidence type="ECO:0000256" key="7">
    <source>
        <dbReference type="ARBA" id="ARBA00029447"/>
    </source>
</evidence>
<feature type="domain" description="Methyl-accepting transducer" evidence="10">
    <location>
        <begin position="731"/>
        <end position="960"/>
    </location>
</feature>
<evidence type="ECO:0000256" key="6">
    <source>
        <dbReference type="ARBA" id="ARBA00023136"/>
    </source>
</evidence>
<evidence type="ECO:0000256" key="3">
    <source>
        <dbReference type="ARBA" id="ARBA00022481"/>
    </source>
</evidence>
<comment type="subcellular location">
    <subcellularLocation>
        <location evidence="1">Cell membrane</location>
        <topology evidence="1">Multi-pass membrane protein</topology>
    </subcellularLocation>
</comment>
<evidence type="ECO:0000259" key="10">
    <source>
        <dbReference type="PROSITE" id="PS50111"/>
    </source>
</evidence>
<dbReference type="InterPro" id="IPR003660">
    <property type="entry name" value="HAMP_dom"/>
</dbReference>
<dbReference type="Pfam" id="PF00015">
    <property type="entry name" value="MCPsignal"/>
    <property type="match status" value="1"/>
</dbReference>
<proteinExistence type="inferred from homology"/>
<dbReference type="InterPro" id="IPR004089">
    <property type="entry name" value="MCPsignal_dom"/>
</dbReference>
<reference evidence="12 13" key="1">
    <citation type="submission" date="2019-08" db="EMBL/GenBank/DDBJ databases">
        <title>Isolation and enrichment of carboxydotrophic bacteria from anaerobic sludge for the production of bio-based chemicals from syngas.</title>
        <authorList>
            <person name="Antares A.L."/>
            <person name="Moreira J."/>
            <person name="Diender M."/>
            <person name="Parshina S.N."/>
            <person name="Stams A.J.M."/>
            <person name="Alves M."/>
            <person name="Alves J.I."/>
            <person name="Sousa D.Z."/>
        </authorList>
    </citation>
    <scope>NUCLEOTIDE SEQUENCE [LARGE SCALE GENOMIC DNA]</scope>
    <source>
        <strain evidence="12 13">JM</strain>
    </source>
</reference>
<dbReference type="PANTHER" id="PTHR43531">
    <property type="entry name" value="PROTEIN ICFG"/>
    <property type="match status" value="1"/>
</dbReference>
<evidence type="ECO:0000313" key="12">
    <source>
        <dbReference type="EMBL" id="TYC84760.1"/>
    </source>
</evidence>
<dbReference type="SMART" id="SM00283">
    <property type="entry name" value="MA"/>
    <property type="match status" value="1"/>
</dbReference>
<evidence type="ECO:0000256" key="2">
    <source>
        <dbReference type="ARBA" id="ARBA00022475"/>
    </source>
</evidence>
<name>A0A5D0WKA8_9FIRM</name>
<dbReference type="CDD" id="cd11386">
    <property type="entry name" value="MCP_signal"/>
    <property type="match status" value="1"/>
</dbReference>
<comment type="similarity">
    <text evidence="7">Belongs to the methyl-accepting chemotaxis (MCP) protein family.</text>
</comment>
<dbReference type="GO" id="GO:0006935">
    <property type="term" value="P:chemotaxis"/>
    <property type="evidence" value="ECO:0007669"/>
    <property type="project" value="TreeGrafter"/>
</dbReference>
<evidence type="ECO:0000256" key="9">
    <source>
        <dbReference type="SAM" id="Phobius"/>
    </source>
</evidence>
<dbReference type="InterPro" id="IPR029151">
    <property type="entry name" value="Sensor-like_sf"/>
</dbReference>
<feature type="domain" description="HAMP" evidence="11">
    <location>
        <begin position="450"/>
        <end position="502"/>
    </location>
</feature>
<sequence length="977" mass="104982">MVTLEEKKRKSIKRKLLVVPLCSVLVGVFVIGAISAYLTRESLLAEMRANGFATSLQFVERLEDNSEALAAMNLMIEEQIRSIGNIVIANRGAISDPYLTALAQQSGINQIYWFNAAGEIVSAVNGEYVGWKAEPGDPIHNFMVSGKDEYMEAIRKSTETDETFKFGYIKTNTGEFVQAGVTADRITDLTERFGYQALIDELSANDQIVYAGFIDQDLMVVADTHPEDLGVSYAEDEAVKAAAIDGQSSASEYYYEAGQARVYDVLYPVVINGELKGALNIGYATDAIEAAIFNNILMVSVVGLLVFLVLAVILYRVSTSITTPIARISEMIKEMSRGHLGLRLEFDSDDEIGEMAAAMDSFAEDLQKVVIGTMISIADGDVSAMIEVKDDADEISPALKRTIASIRGLIDEVTRLSRASVAGQLQVRGNSDQFKGGFRDIVKGVNDTLDAVVGPINMAADYVKRIGAGDLPAPITATYQGDFETLKDSINACIEGLGALEEGNRILGLMSHHDFGEAMDGQYRGIYAELAQSINSLNQRLNEVIAVVNHIAIGNLKDLDALRQLGKQSTNDHLVPSLIGMIETIELLIAEANEMARIAVSGNTGNRGDVSRFPGEYAKVVAGFNKTLDALVGPMMEASAALEELARGNLSAAMSGDYQGDYALIRDNMNQTIAFLKHYVDEITAVLEAVGQGNLNQEITADYRGDFRAIKNALNQITSNLSQTMTAINMAATQVEMGARQIADGGQALSQGTMEQASSIQQLTASIEEVTAETKRNASNAKQANVRALEVRSNAEIGNRQMEEMVTAMVEINESSSNISKIIKVIDDIAFQTNILALNAAVEAARAGSHGKGFAVVAEEVRTLAARSAEAAKETTSLIEGSIDKVEVGSKLADETAASLKEILAEIKKVSDLVATIARASGDQAVEITQINKGIEQVSQVVQTNSATAEESAAASEELTGQAELLKKMVGEFVLKG</sequence>
<feature type="domain" description="HAMP" evidence="11">
    <location>
        <begin position="319"/>
        <end position="371"/>
    </location>
</feature>
<feature type="domain" description="HAMP" evidence="11">
    <location>
        <begin position="674"/>
        <end position="726"/>
    </location>
</feature>